<evidence type="ECO:0000256" key="7">
    <source>
        <dbReference type="ARBA" id="ARBA00023034"/>
    </source>
</evidence>
<dbReference type="InterPro" id="IPR024609">
    <property type="entry name" value="Extracellular_sulfatase_C"/>
</dbReference>
<dbReference type="CDD" id="cd16147">
    <property type="entry name" value="G6S"/>
    <property type="match status" value="1"/>
</dbReference>
<protein>
    <submittedName>
        <fullName evidence="12">Uncharacterized protein</fullName>
    </submittedName>
</protein>
<dbReference type="Gene3D" id="3.40.720.10">
    <property type="entry name" value="Alkaline Phosphatase, subunit A"/>
    <property type="match status" value="1"/>
</dbReference>
<evidence type="ECO:0000313" key="12">
    <source>
        <dbReference type="EMBL" id="CAD7242640.1"/>
    </source>
</evidence>
<dbReference type="Pfam" id="PF07004">
    <property type="entry name" value="SHIPPO-rpt"/>
    <property type="match status" value="2"/>
</dbReference>
<evidence type="ECO:0000256" key="1">
    <source>
        <dbReference type="ARBA" id="ARBA00001913"/>
    </source>
</evidence>
<dbReference type="InterPro" id="IPR010736">
    <property type="entry name" value="SHIPPO-rpt"/>
</dbReference>
<keyword evidence="13" id="KW-1185">Reference proteome</keyword>
<dbReference type="AlphaFoldDB" id="A0A7R8XAC3"/>
<feature type="region of interest" description="Disordered" evidence="9">
    <location>
        <begin position="45"/>
        <end position="79"/>
    </location>
</feature>
<comment type="similarity">
    <text evidence="4">Belongs to the sulfatase family.</text>
</comment>
<evidence type="ECO:0000256" key="8">
    <source>
        <dbReference type="SAM" id="Coils"/>
    </source>
</evidence>
<feature type="region of interest" description="Disordered" evidence="9">
    <location>
        <begin position="959"/>
        <end position="987"/>
    </location>
</feature>
<reference evidence="12" key="1">
    <citation type="submission" date="2020-11" db="EMBL/GenBank/DDBJ databases">
        <authorList>
            <person name="Tran Van P."/>
        </authorList>
    </citation>
    <scope>NUCLEOTIDE SEQUENCE</scope>
</reference>
<proteinExistence type="inferred from homology"/>
<dbReference type="PANTHER" id="PTHR43108:SF16">
    <property type="entry name" value="EXTRACELLULAR SULFATASE SULF-1 HOMOLOG"/>
    <property type="match status" value="1"/>
</dbReference>
<dbReference type="GO" id="GO:0005539">
    <property type="term" value="F:glycosaminoglycan binding"/>
    <property type="evidence" value="ECO:0007669"/>
    <property type="project" value="TreeGrafter"/>
</dbReference>
<dbReference type="InterPro" id="IPR017850">
    <property type="entry name" value="Alkaline_phosphatase_core_sf"/>
</dbReference>
<accession>A0A7R8XAC3</accession>
<dbReference type="Pfam" id="PF00884">
    <property type="entry name" value="Sulfatase"/>
    <property type="match status" value="1"/>
</dbReference>
<keyword evidence="8" id="KW-0175">Coiled coil</keyword>
<comment type="subcellular location">
    <subcellularLocation>
        <location evidence="2">Cell surface</location>
    </subcellularLocation>
    <subcellularLocation>
        <location evidence="3">Golgi apparatus</location>
        <location evidence="3">Golgi stack</location>
    </subcellularLocation>
</comment>
<evidence type="ECO:0000259" key="10">
    <source>
        <dbReference type="Pfam" id="PF00884"/>
    </source>
</evidence>
<dbReference type="GO" id="GO:0009986">
    <property type="term" value="C:cell surface"/>
    <property type="evidence" value="ECO:0007669"/>
    <property type="project" value="UniProtKB-SubCell"/>
</dbReference>
<feature type="region of interest" description="Disordered" evidence="9">
    <location>
        <begin position="732"/>
        <end position="753"/>
    </location>
</feature>
<feature type="compositionally biased region" description="Basic and acidic residues" evidence="9">
    <location>
        <begin position="959"/>
        <end position="979"/>
    </location>
</feature>
<feature type="coiled-coil region" evidence="8">
    <location>
        <begin position="804"/>
        <end position="833"/>
    </location>
</feature>
<dbReference type="Proteomes" id="UP000677054">
    <property type="component" value="Unassembled WGS sequence"/>
</dbReference>
<dbReference type="OrthoDB" id="96314at2759"/>
<keyword evidence="6" id="KW-0106">Calcium</keyword>
<gene>
    <name evidence="12" type="ORF">DSTB1V02_LOCUS2596</name>
</gene>
<evidence type="ECO:0000256" key="2">
    <source>
        <dbReference type="ARBA" id="ARBA00004241"/>
    </source>
</evidence>
<dbReference type="GO" id="GO:0005795">
    <property type="term" value="C:Golgi stack"/>
    <property type="evidence" value="ECO:0007669"/>
    <property type="project" value="UniProtKB-SubCell"/>
</dbReference>
<name>A0A7R8XAC3_9CRUS</name>
<dbReference type="GO" id="GO:0008449">
    <property type="term" value="F:N-acetylglucosamine-6-sulfatase activity"/>
    <property type="evidence" value="ECO:0007669"/>
    <property type="project" value="TreeGrafter"/>
</dbReference>
<organism evidence="12">
    <name type="scientific">Darwinula stevensoni</name>
    <dbReference type="NCBI Taxonomy" id="69355"/>
    <lineage>
        <taxon>Eukaryota</taxon>
        <taxon>Metazoa</taxon>
        <taxon>Ecdysozoa</taxon>
        <taxon>Arthropoda</taxon>
        <taxon>Crustacea</taxon>
        <taxon>Oligostraca</taxon>
        <taxon>Ostracoda</taxon>
        <taxon>Podocopa</taxon>
        <taxon>Podocopida</taxon>
        <taxon>Darwinulocopina</taxon>
        <taxon>Darwinuloidea</taxon>
        <taxon>Darwinulidae</taxon>
        <taxon>Darwinula</taxon>
    </lineage>
</organism>
<dbReference type="PANTHER" id="PTHR43108">
    <property type="entry name" value="N-ACETYLGLUCOSAMINE-6-SULFATASE FAMILY MEMBER"/>
    <property type="match status" value="1"/>
</dbReference>
<dbReference type="SUPFAM" id="SSF53649">
    <property type="entry name" value="Alkaline phosphatase-like"/>
    <property type="match status" value="1"/>
</dbReference>
<dbReference type="EMBL" id="CAJPEV010000297">
    <property type="protein sequence ID" value="CAG0883629.1"/>
    <property type="molecule type" value="Genomic_DNA"/>
</dbReference>
<keyword evidence="5" id="KW-0479">Metal-binding</keyword>
<feature type="region of interest" description="Disordered" evidence="9">
    <location>
        <begin position="545"/>
        <end position="584"/>
    </location>
</feature>
<keyword evidence="7" id="KW-0333">Golgi apparatus</keyword>
<evidence type="ECO:0000313" key="13">
    <source>
        <dbReference type="Proteomes" id="UP000677054"/>
    </source>
</evidence>
<evidence type="ECO:0000256" key="6">
    <source>
        <dbReference type="ARBA" id="ARBA00022837"/>
    </source>
</evidence>
<dbReference type="InterPro" id="IPR000917">
    <property type="entry name" value="Sulfatase_N"/>
</dbReference>
<feature type="compositionally biased region" description="Basic and acidic residues" evidence="9">
    <location>
        <begin position="553"/>
        <end position="565"/>
    </location>
</feature>
<evidence type="ECO:0000256" key="4">
    <source>
        <dbReference type="ARBA" id="ARBA00008779"/>
    </source>
</evidence>
<feature type="domain" description="Sulfatase N-terminal" evidence="10">
    <location>
        <begin position="221"/>
        <end position="425"/>
    </location>
</feature>
<evidence type="ECO:0000256" key="9">
    <source>
        <dbReference type="SAM" id="MobiDB-lite"/>
    </source>
</evidence>
<dbReference type="Pfam" id="PF12548">
    <property type="entry name" value="DUF3740"/>
    <property type="match status" value="1"/>
</dbReference>
<comment type="cofactor">
    <cofactor evidence="1">
        <name>Ca(2+)</name>
        <dbReference type="ChEBI" id="CHEBI:29108"/>
    </cofactor>
</comment>
<feature type="domain" description="Extracellular sulfatase C-terminal" evidence="11">
    <location>
        <begin position="597"/>
        <end position="727"/>
    </location>
</feature>
<dbReference type="EMBL" id="LR899814">
    <property type="protein sequence ID" value="CAD7242640.1"/>
    <property type="molecule type" value="Genomic_DNA"/>
</dbReference>
<feature type="coiled-coil region" evidence="8">
    <location>
        <begin position="690"/>
        <end position="724"/>
    </location>
</feature>
<evidence type="ECO:0000259" key="11">
    <source>
        <dbReference type="Pfam" id="PF12548"/>
    </source>
</evidence>
<dbReference type="GO" id="GO:0046872">
    <property type="term" value="F:metal ion binding"/>
    <property type="evidence" value="ECO:0007669"/>
    <property type="project" value="UniProtKB-KW"/>
</dbReference>
<evidence type="ECO:0000256" key="5">
    <source>
        <dbReference type="ARBA" id="ARBA00022723"/>
    </source>
</evidence>
<sequence>MVNRRLNAGKVGVPVAKLPPKDKEEVEFEKFKTPGPSEYDVAKADRQRYSNSPAWSIKEDVSVSGDEGDSSKPLKGRVFNETTVSPGPVYNIPPLIGNKSGVFEGGKMNSPMYSLSGRPADPKNSNFPGPGAYKTIDASVYKQKSPNYSLSGRTLMPGDHTIKPGPGAHSPEKMAFFASPNKVYILFERYFGKYLNKYEGNHIPVGWLHWMGLIMNTRFYNYSLNINGAKVKHGDSYEKDYFSDLIVNDSLAFLRESRVQHPEDPVMLVLSFPAPHGPEDSAPQYSHMFFNVTTHHTPSYDFAPNADKQWLLQVTEPMEPLHKKFTDILMTKRLQTLLSVDDGVEKICNTLKSLGELDNTYIFYTSDHGYHLGQFGLLKGKSMPFEFDTRVPFFVRGPGIQPGSEIPNIVLNIDLAPTFLDIAGVLPPSHMDGKSFYKVLLRSGRYSRNQELSPVNWRDTFLIERGKPANNHGGKAHSRNGGLIAWHSKKERVSQICSYSEFQGPCKEFQKWTCFKEGNRWRMKKCRSAGMGVLKNGVCICDDKDNPKKKRNEKNEERQKKENLNRKGYQRRSLDEMEPASSVNTTAGETSYMDVDVDAINKMVNKIEMSKLDDVIADISTELFNLEHAETEPREILSSTSPLPSVTTTMPTPVKITEEVPSSQKGEEVRCQVTESLELNCSSSASSHPIEAWHESKAFLDEQIDLLKEQLSRLKTLRKSLKKKRPDLFIYDEKNKEGNDSSSEPEGYEESNALSEPDIFQEGDFDWDYSSTVASGAHVPDEGEGQEEIQCVCDAKTYQGWMERQRLSEVLEVQELARKRLKAERKAKKERRLSRKRNTEACNKEKVNCFSHDNDHWKTPPYWNGGPLCACINANNNTYACLRTINDTHNILYCEFQYDFVMFFNLNIDPFQLRNIAPMLSEEEEKYLHSQLEYLHSCKGAKDCTVRNEITPRQRAYRERQALRQESSHGEAGDGRAAEMAETSTKASSPSSTEAFIYGYSPIPLISKSFGSYDSMMSVYLILLKVILTYSCHSELFCSSWALGLFF</sequence>
<evidence type="ECO:0000256" key="3">
    <source>
        <dbReference type="ARBA" id="ARBA00004348"/>
    </source>
</evidence>